<dbReference type="AlphaFoldDB" id="A0A8S9PNN5"/>
<evidence type="ECO:0000313" key="2">
    <source>
        <dbReference type="EMBL" id="KAF3522389.1"/>
    </source>
</evidence>
<dbReference type="EMBL" id="QGKX02001347">
    <property type="protein sequence ID" value="KAF3522389.1"/>
    <property type="molecule type" value="Genomic_DNA"/>
</dbReference>
<dbReference type="Proteomes" id="UP000712600">
    <property type="component" value="Unassembled WGS sequence"/>
</dbReference>
<reference evidence="2" key="1">
    <citation type="submission" date="2019-12" db="EMBL/GenBank/DDBJ databases">
        <title>Genome sequencing and annotation of Brassica cretica.</title>
        <authorList>
            <person name="Studholme D.J."/>
            <person name="Sarris P."/>
        </authorList>
    </citation>
    <scope>NUCLEOTIDE SEQUENCE</scope>
    <source>
        <strain evidence="2">PFS-109/04</strain>
        <tissue evidence="2">Leaf</tissue>
    </source>
</reference>
<protein>
    <submittedName>
        <fullName evidence="2">Uncharacterized protein</fullName>
    </submittedName>
</protein>
<sequence length="327" mass="36938">MFFFSYFSSSRVLRHRRKIETDLDRNPSPILRLRSRLVVVSVTEEGSKLISIETHHRSSTTDPPSSFSSCRLLRDRGRIETHHRSKPTTAPSPPILRLRSRLLRDRGRIETHHKGRRLSRSSWYLLRLLSSSSSVEASKPTIDRLSSLFRSSVFSRLLRQKKNRNPPRMTTVSLLTASPPSLLVFSGRRTMQTHSDDECLGPHGVASVGLSSLAHDLYNLEITSQYFDKETQPETVVEVTVQNLKSFSSYFRNCFGRIVVRCEDGAQSASSQATTILGDQPTIRPPGVKASKGDSGKRTIVDQQAVSEFQGMWSIKEKDLAAKERLK</sequence>
<comment type="caution">
    <text evidence="2">The sequence shown here is derived from an EMBL/GenBank/DDBJ whole genome shotgun (WGS) entry which is preliminary data.</text>
</comment>
<organism evidence="2 3">
    <name type="scientific">Brassica cretica</name>
    <name type="common">Mustard</name>
    <dbReference type="NCBI Taxonomy" id="69181"/>
    <lineage>
        <taxon>Eukaryota</taxon>
        <taxon>Viridiplantae</taxon>
        <taxon>Streptophyta</taxon>
        <taxon>Embryophyta</taxon>
        <taxon>Tracheophyta</taxon>
        <taxon>Spermatophyta</taxon>
        <taxon>Magnoliopsida</taxon>
        <taxon>eudicotyledons</taxon>
        <taxon>Gunneridae</taxon>
        <taxon>Pentapetalae</taxon>
        <taxon>rosids</taxon>
        <taxon>malvids</taxon>
        <taxon>Brassicales</taxon>
        <taxon>Brassicaceae</taxon>
        <taxon>Brassiceae</taxon>
        <taxon>Brassica</taxon>
    </lineage>
</organism>
<evidence type="ECO:0000256" key="1">
    <source>
        <dbReference type="SAM" id="MobiDB-lite"/>
    </source>
</evidence>
<name>A0A8S9PNN5_BRACR</name>
<accession>A0A8S9PNN5</accession>
<gene>
    <name evidence="2" type="ORF">F2Q69_00049977</name>
</gene>
<evidence type="ECO:0000313" key="3">
    <source>
        <dbReference type="Proteomes" id="UP000712600"/>
    </source>
</evidence>
<proteinExistence type="predicted"/>
<feature type="region of interest" description="Disordered" evidence="1">
    <location>
        <begin position="277"/>
        <end position="297"/>
    </location>
</feature>